<dbReference type="InterPro" id="IPR002052">
    <property type="entry name" value="DNA_methylase_N6_adenine_CS"/>
</dbReference>
<dbReference type="Pfam" id="PF17827">
    <property type="entry name" value="PrmC_N"/>
    <property type="match status" value="1"/>
</dbReference>
<feature type="binding site" evidence="5">
    <location>
        <position position="116"/>
    </location>
    <ligand>
        <name>S-adenosyl-L-methionine</name>
        <dbReference type="ChEBI" id="CHEBI:59789"/>
    </ligand>
</feature>
<proteinExistence type="inferred from homology"/>
<dbReference type="GO" id="GO:0032259">
    <property type="term" value="P:methylation"/>
    <property type="evidence" value="ECO:0007669"/>
    <property type="project" value="UniProtKB-KW"/>
</dbReference>
<sequence length="255" mass="27741">MLLTVATGLSHVQLISRAHDVITTTQMMTLDALVTRRLSGEPMAYILGSREFFGRDFLVSPAVLIPRPDTELLVEVVLNLPSRTQNIRALDLGTGSGAIAITLACERPDWRVCAVDVSGAALMVARENATRLDAHVSFFESDWFSVFQGSNAQFDIIVSNPPYIEPADEHLSQGDVRFEPITALTDGIDGLSCYRTLLLEVATHLAVGGHFVVEHGFTQGEAVRDLFAQAGFSSIQTHRDLAGHERVTLGILQGL</sequence>
<dbReference type="CDD" id="cd02440">
    <property type="entry name" value="AdoMet_MTases"/>
    <property type="match status" value="1"/>
</dbReference>
<feature type="domain" description="Methyltransferase small" evidence="6">
    <location>
        <begin position="70"/>
        <end position="168"/>
    </location>
</feature>
<keyword evidence="3 5" id="KW-0949">S-adenosyl-L-methionine</keyword>
<dbReference type="PANTHER" id="PTHR18895">
    <property type="entry name" value="HEMK METHYLTRANSFERASE"/>
    <property type="match status" value="1"/>
</dbReference>
<dbReference type="SUPFAM" id="SSF53335">
    <property type="entry name" value="S-adenosyl-L-methionine-dependent methyltransferases"/>
    <property type="match status" value="1"/>
</dbReference>
<dbReference type="AlphaFoldDB" id="A0A8J3FZ02"/>
<gene>
    <name evidence="5" type="primary">prmC</name>
    <name evidence="8" type="ORF">GCM10009007_08270</name>
</gene>
<organism evidence="8 9">
    <name type="scientific">Formosimonas limnophila</name>
    <dbReference type="NCBI Taxonomy" id="1384487"/>
    <lineage>
        <taxon>Bacteria</taxon>
        <taxon>Pseudomonadati</taxon>
        <taxon>Pseudomonadota</taxon>
        <taxon>Betaproteobacteria</taxon>
        <taxon>Burkholderiales</taxon>
        <taxon>Burkholderiaceae</taxon>
        <taxon>Formosimonas</taxon>
    </lineage>
</organism>
<evidence type="ECO:0000256" key="1">
    <source>
        <dbReference type="ARBA" id="ARBA00022603"/>
    </source>
</evidence>
<dbReference type="Gene3D" id="1.10.8.10">
    <property type="entry name" value="DNA helicase RuvA subunit, C-terminal domain"/>
    <property type="match status" value="1"/>
</dbReference>
<evidence type="ECO:0000259" key="7">
    <source>
        <dbReference type="Pfam" id="PF17827"/>
    </source>
</evidence>
<feature type="domain" description="Release factor glutamine methyltransferase N-terminal" evidence="7">
    <location>
        <begin position="2"/>
        <end position="48"/>
    </location>
</feature>
<name>A0A8J3FZ02_9BURK</name>
<keyword evidence="1 5" id="KW-0489">Methyltransferase</keyword>
<keyword evidence="9" id="KW-1185">Reference proteome</keyword>
<accession>A0A8J3FZ02</accession>
<keyword evidence="2 5" id="KW-0808">Transferase</keyword>
<dbReference type="PANTHER" id="PTHR18895:SF74">
    <property type="entry name" value="MTRF1L RELEASE FACTOR GLUTAMINE METHYLTRANSFERASE"/>
    <property type="match status" value="1"/>
</dbReference>
<evidence type="ECO:0000256" key="5">
    <source>
        <dbReference type="HAMAP-Rule" id="MF_02126"/>
    </source>
</evidence>
<dbReference type="NCBIfam" id="TIGR00536">
    <property type="entry name" value="hemK_fam"/>
    <property type="match status" value="1"/>
</dbReference>
<dbReference type="EC" id="2.1.1.297" evidence="5"/>
<dbReference type="GO" id="GO:0003676">
    <property type="term" value="F:nucleic acid binding"/>
    <property type="evidence" value="ECO:0007669"/>
    <property type="project" value="InterPro"/>
</dbReference>
<dbReference type="InterPro" id="IPR040758">
    <property type="entry name" value="PrmC_N"/>
</dbReference>
<reference evidence="8" key="2">
    <citation type="submission" date="2020-09" db="EMBL/GenBank/DDBJ databases">
        <authorList>
            <person name="Sun Q."/>
            <person name="Kim S."/>
        </authorList>
    </citation>
    <scope>NUCLEOTIDE SEQUENCE</scope>
    <source>
        <strain evidence="8">KCTC 32501</strain>
    </source>
</reference>
<comment type="caution">
    <text evidence="8">The sequence shown here is derived from an EMBL/GenBank/DDBJ whole genome shotgun (WGS) entry which is preliminary data.</text>
</comment>
<evidence type="ECO:0000313" key="9">
    <source>
        <dbReference type="Proteomes" id="UP000614287"/>
    </source>
</evidence>
<dbReference type="GO" id="GO:0102559">
    <property type="term" value="F:peptide chain release factor N(5)-glutamine methyltransferase activity"/>
    <property type="evidence" value="ECO:0007669"/>
    <property type="project" value="UniProtKB-EC"/>
</dbReference>
<feature type="binding site" evidence="5">
    <location>
        <begin position="160"/>
        <end position="163"/>
    </location>
    <ligand>
        <name>substrate</name>
    </ligand>
</feature>
<comment type="similarity">
    <text evidence="5">Belongs to the protein N5-glutamine methyltransferase family. PrmC subfamily.</text>
</comment>
<dbReference type="InterPro" id="IPR029063">
    <property type="entry name" value="SAM-dependent_MTases_sf"/>
</dbReference>
<feature type="binding site" evidence="5">
    <location>
        <begin position="93"/>
        <end position="97"/>
    </location>
    <ligand>
        <name>S-adenosyl-L-methionine</name>
        <dbReference type="ChEBI" id="CHEBI:59789"/>
    </ligand>
</feature>
<dbReference type="NCBIfam" id="TIGR03534">
    <property type="entry name" value="RF_mod_PrmC"/>
    <property type="match status" value="1"/>
</dbReference>
<feature type="binding site" evidence="5">
    <location>
        <position position="160"/>
    </location>
    <ligand>
        <name>S-adenosyl-L-methionine</name>
        <dbReference type="ChEBI" id="CHEBI:59789"/>
    </ligand>
</feature>
<evidence type="ECO:0000256" key="3">
    <source>
        <dbReference type="ARBA" id="ARBA00022691"/>
    </source>
</evidence>
<comment type="catalytic activity">
    <reaction evidence="4 5">
        <text>L-glutaminyl-[peptide chain release factor] + S-adenosyl-L-methionine = N(5)-methyl-L-glutaminyl-[peptide chain release factor] + S-adenosyl-L-homocysteine + H(+)</text>
        <dbReference type="Rhea" id="RHEA:42896"/>
        <dbReference type="Rhea" id="RHEA-COMP:10271"/>
        <dbReference type="Rhea" id="RHEA-COMP:10272"/>
        <dbReference type="ChEBI" id="CHEBI:15378"/>
        <dbReference type="ChEBI" id="CHEBI:30011"/>
        <dbReference type="ChEBI" id="CHEBI:57856"/>
        <dbReference type="ChEBI" id="CHEBI:59789"/>
        <dbReference type="ChEBI" id="CHEBI:61891"/>
        <dbReference type="EC" id="2.1.1.297"/>
    </reaction>
</comment>
<evidence type="ECO:0000313" key="8">
    <source>
        <dbReference type="EMBL" id="GHA69993.1"/>
    </source>
</evidence>
<protein>
    <recommendedName>
        <fullName evidence="5">Release factor glutamine methyltransferase</fullName>
        <shortName evidence="5">RF MTase</shortName>
        <ecNumber evidence="5">2.1.1.297</ecNumber>
    </recommendedName>
    <alternativeName>
        <fullName evidence="5">N5-glutamine methyltransferase PrmC</fullName>
    </alternativeName>
    <alternativeName>
        <fullName evidence="5">Protein-(glutamine-N5) MTase PrmC</fullName>
    </alternativeName>
    <alternativeName>
        <fullName evidence="5">Protein-glutamine N-methyltransferase PrmC</fullName>
    </alternativeName>
</protein>
<dbReference type="Pfam" id="PF05175">
    <property type="entry name" value="MTS"/>
    <property type="match status" value="1"/>
</dbReference>
<dbReference type="InterPro" id="IPR050320">
    <property type="entry name" value="N5-glutamine_MTase"/>
</dbReference>
<evidence type="ECO:0000259" key="6">
    <source>
        <dbReference type="Pfam" id="PF05175"/>
    </source>
</evidence>
<dbReference type="Gene3D" id="3.40.50.150">
    <property type="entry name" value="Vaccinia Virus protein VP39"/>
    <property type="match status" value="1"/>
</dbReference>
<dbReference type="InterPro" id="IPR007848">
    <property type="entry name" value="Small_mtfrase_dom"/>
</dbReference>
<dbReference type="Proteomes" id="UP000614287">
    <property type="component" value="Unassembled WGS sequence"/>
</dbReference>
<dbReference type="InterPro" id="IPR019874">
    <property type="entry name" value="RF_methyltr_PrmC"/>
</dbReference>
<dbReference type="HAMAP" id="MF_02126">
    <property type="entry name" value="RF_methyltr_PrmC"/>
    <property type="match status" value="1"/>
</dbReference>
<feature type="binding site" evidence="5">
    <location>
        <position position="143"/>
    </location>
    <ligand>
        <name>S-adenosyl-L-methionine</name>
        <dbReference type="ChEBI" id="CHEBI:59789"/>
    </ligand>
</feature>
<evidence type="ECO:0000256" key="4">
    <source>
        <dbReference type="ARBA" id="ARBA00048391"/>
    </source>
</evidence>
<evidence type="ECO:0000256" key="2">
    <source>
        <dbReference type="ARBA" id="ARBA00022679"/>
    </source>
</evidence>
<dbReference type="InterPro" id="IPR004556">
    <property type="entry name" value="HemK-like"/>
</dbReference>
<reference evidence="8" key="1">
    <citation type="journal article" date="2014" name="Int. J. Syst. Evol. Microbiol.">
        <title>Complete genome sequence of Corynebacterium casei LMG S-19264T (=DSM 44701T), isolated from a smear-ripened cheese.</title>
        <authorList>
            <consortium name="US DOE Joint Genome Institute (JGI-PGF)"/>
            <person name="Walter F."/>
            <person name="Albersmeier A."/>
            <person name="Kalinowski J."/>
            <person name="Ruckert C."/>
        </authorList>
    </citation>
    <scope>NUCLEOTIDE SEQUENCE</scope>
    <source>
        <strain evidence="8">KCTC 32501</strain>
    </source>
</reference>
<dbReference type="EMBL" id="BMZG01000004">
    <property type="protein sequence ID" value="GHA69993.1"/>
    <property type="molecule type" value="Genomic_DNA"/>
</dbReference>
<dbReference type="PROSITE" id="PS00092">
    <property type="entry name" value="N6_MTASE"/>
    <property type="match status" value="1"/>
</dbReference>
<comment type="function">
    <text evidence="5">Methylates the class 1 translation termination release factors RF1/PrfA and RF2/PrfB on the glutamine residue of the universally conserved GGQ motif.</text>
</comment>
<dbReference type="FunFam" id="3.40.50.150:FF:000053">
    <property type="entry name" value="Release factor glutamine methyltransferase"/>
    <property type="match status" value="1"/>
</dbReference>